<feature type="non-terminal residue" evidence="2">
    <location>
        <position position="1"/>
    </location>
</feature>
<reference evidence="2 3" key="1">
    <citation type="submission" date="2016-12" db="EMBL/GenBank/DDBJ databases">
        <title>Genomic comparison of strains in the 'Actinomyces naeslundii' group.</title>
        <authorList>
            <person name="Mughal S.R."/>
            <person name="Do T."/>
            <person name="Gilbert S.C."/>
            <person name="Witherden E.A."/>
            <person name="Didelot X."/>
            <person name="Beighton D."/>
        </authorList>
    </citation>
    <scope>NUCLEOTIDE SEQUENCE [LARGE SCALE GENOMIC DNA]</scope>
    <source>
        <strain evidence="2 3">R21091</strain>
    </source>
</reference>
<dbReference type="RefSeq" id="WP_143223129.1">
    <property type="nucleotide sequence ID" value="NZ_MSKK01000037.1"/>
</dbReference>
<organism evidence="2 3">
    <name type="scientific">Actinomyces oris</name>
    <dbReference type="NCBI Taxonomy" id="544580"/>
    <lineage>
        <taxon>Bacteria</taxon>
        <taxon>Bacillati</taxon>
        <taxon>Actinomycetota</taxon>
        <taxon>Actinomycetes</taxon>
        <taxon>Actinomycetales</taxon>
        <taxon>Actinomycetaceae</taxon>
        <taxon>Actinomyces</taxon>
    </lineage>
</organism>
<gene>
    <name evidence="2" type="ORF">BKH31_08680</name>
</gene>
<dbReference type="InterPro" id="IPR053137">
    <property type="entry name" value="NLR-like"/>
</dbReference>
<dbReference type="PANTHER" id="PTHR46082">
    <property type="entry name" value="ATP/GTP-BINDING PROTEIN-RELATED"/>
    <property type="match status" value="1"/>
</dbReference>
<accession>A0A1Q8VC81</accession>
<protein>
    <submittedName>
        <fullName evidence="2">Uncharacterized protein</fullName>
    </submittedName>
</protein>
<feature type="region of interest" description="Disordered" evidence="1">
    <location>
        <begin position="57"/>
        <end position="84"/>
    </location>
</feature>
<proteinExistence type="predicted"/>
<dbReference type="SUPFAM" id="SSF48452">
    <property type="entry name" value="TPR-like"/>
    <property type="match status" value="1"/>
</dbReference>
<dbReference type="EMBL" id="MSKK01000037">
    <property type="protein sequence ID" value="OLO45712.1"/>
    <property type="molecule type" value="Genomic_DNA"/>
</dbReference>
<dbReference type="Proteomes" id="UP000186471">
    <property type="component" value="Unassembled WGS sequence"/>
</dbReference>
<dbReference type="Pfam" id="PF13424">
    <property type="entry name" value="TPR_12"/>
    <property type="match status" value="1"/>
</dbReference>
<evidence type="ECO:0000256" key="1">
    <source>
        <dbReference type="SAM" id="MobiDB-lite"/>
    </source>
</evidence>
<evidence type="ECO:0000313" key="3">
    <source>
        <dbReference type="Proteomes" id="UP000186471"/>
    </source>
</evidence>
<dbReference type="InterPro" id="IPR011990">
    <property type="entry name" value="TPR-like_helical_dom_sf"/>
</dbReference>
<name>A0A1Q8VC81_9ACTO</name>
<dbReference type="PANTHER" id="PTHR46082:SF6">
    <property type="entry name" value="AAA+ ATPASE DOMAIN-CONTAINING PROTEIN-RELATED"/>
    <property type="match status" value="1"/>
</dbReference>
<dbReference type="AlphaFoldDB" id="A0A1Q8VC81"/>
<sequence length="84" mass="9184">SRNNLAYTYQAAGRLDEAIPLYEQTLEDSTRILGPDHHRTLIAQLNLADAYRAAGRTEEAEALFETPSDSEQGGTDTSDQEAGD</sequence>
<comment type="caution">
    <text evidence="2">The sequence shown here is derived from an EMBL/GenBank/DDBJ whole genome shotgun (WGS) entry which is preliminary data.</text>
</comment>
<dbReference type="OrthoDB" id="594504at2"/>
<evidence type="ECO:0000313" key="2">
    <source>
        <dbReference type="EMBL" id="OLO45712.1"/>
    </source>
</evidence>
<dbReference type="Gene3D" id="1.25.40.10">
    <property type="entry name" value="Tetratricopeptide repeat domain"/>
    <property type="match status" value="1"/>
</dbReference>
<feature type="compositionally biased region" description="Polar residues" evidence="1">
    <location>
        <begin position="67"/>
        <end position="77"/>
    </location>
</feature>